<dbReference type="InterPro" id="IPR007374">
    <property type="entry name" value="ASCH_domain"/>
</dbReference>
<dbReference type="PANTHER" id="PTHR42250:SF1">
    <property type="entry name" value="ASCH DOMAIN-CONTAINING PROTEIN"/>
    <property type="match status" value="1"/>
</dbReference>
<name>G7VGD5_9CREN</name>
<sequence>MLSQRYLKALLEGSKKSTIRPGVLRVAERVYIHSGGKIVAVAEVAEVVYKRVSELTERDALLDGFSSREELVAYLKKRYPGLRDDAVVTVVKFGKVSRLEMPEDAHYGGLTPVEIATLALNKLRLSPREQKVLKAVVETGSLRKAAIKLYGTVEKRGVIRKILRKAASLLMNGGLDREIKDY</sequence>
<dbReference type="eggNOG" id="arCOG00398">
    <property type="taxonomic scope" value="Archaea"/>
</dbReference>
<dbReference type="Proteomes" id="UP000005867">
    <property type="component" value="Chromosome"/>
</dbReference>
<dbReference type="HOGENOM" id="CLU_117042_0_0_2"/>
<dbReference type="EMBL" id="CP003098">
    <property type="protein sequence ID" value="AET31846.1"/>
    <property type="molecule type" value="Genomic_DNA"/>
</dbReference>
<evidence type="ECO:0000259" key="1">
    <source>
        <dbReference type="SMART" id="SM01022"/>
    </source>
</evidence>
<keyword evidence="3" id="KW-1185">Reference proteome</keyword>
<dbReference type="KEGG" id="pyr:P186_0392"/>
<dbReference type="InterPro" id="IPR015947">
    <property type="entry name" value="PUA-like_sf"/>
</dbReference>
<evidence type="ECO:0000313" key="2">
    <source>
        <dbReference type="EMBL" id="AET31846.1"/>
    </source>
</evidence>
<dbReference type="STRING" id="1104324.P186_0392"/>
<gene>
    <name evidence="2" type="ORF">P186_0392</name>
</gene>
<reference evidence="2 3" key="1">
    <citation type="journal article" date="2012" name="J. Bacteriol.">
        <title>Complete genome sequence of strain 1860, a crenarchaeon of the genus pyrobaculum able to grow with various electron acceptors.</title>
        <authorList>
            <person name="Mardanov A.V."/>
            <person name="Gumerov V.M."/>
            <person name="Slobodkina G.B."/>
            <person name="Beletsky A.V."/>
            <person name="Bonch-Osmolovskaya E.A."/>
            <person name="Ravin N.V."/>
            <person name="Skryabin K.G."/>
        </authorList>
    </citation>
    <scope>NUCLEOTIDE SEQUENCE [LARGE SCALE GENOMIC DNA]</scope>
    <source>
        <strain evidence="2 3">1860</strain>
    </source>
</reference>
<evidence type="ECO:0000313" key="3">
    <source>
        <dbReference type="Proteomes" id="UP000005867"/>
    </source>
</evidence>
<dbReference type="Pfam" id="PF04266">
    <property type="entry name" value="ASCH"/>
    <property type="match status" value="1"/>
</dbReference>
<dbReference type="AlphaFoldDB" id="G7VGD5"/>
<dbReference type="OrthoDB" id="84912at2157"/>
<protein>
    <recommendedName>
        <fullName evidence="1">ASCH domain-containing protein</fullName>
    </recommendedName>
</protein>
<dbReference type="BioCyc" id="PSP1104324:GJSN-381-MONOMER"/>
<accession>G7VGD5</accession>
<feature type="domain" description="ASCH" evidence="1">
    <location>
        <begin position="1"/>
        <end position="97"/>
    </location>
</feature>
<dbReference type="CDD" id="cd06552">
    <property type="entry name" value="ASCH_yqfb_like"/>
    <property type="match status" value="1"/>
</dbReference>
<proteinExistence type="predicted"/>
<dbReference type="SUPFAM" id="SSF88697">
    <property type="entry name" value="PUA domain-like"/>
    <property type="match status" value="1"/>
</dbReference>
<dbReference type="RefSeq" id="WP_014287674.1">
    <property type="nucleotide sequence ID" value="NC_016645.1"/>
</dbReference>
<dbReference type="GeneID" id="11594657"/>
<dbReference type="PANTHER" id="PTHR42250">
    <property type="entry name" value="ASCH DOMAIN-CONTAINING PROTEIN"/>
    <property type="match status" value="1"/>
</dbReference>
<dbReference type="Gene3D" id="2.30.130.30">
    <property type="entry name" value="Hypothetical protein"/>
    <property type="match status" value="1"/>
</dbReference>
<dbReference type="SMART" id="SM01022">
    <property type="entry name" value="ASCH"/>
    <property type="match status" value="1"/>
</dbReference>
<organism evidence="2 3">
    <name type="scientific">Pyrobaculum ferrireducens</name>
    <dbReference type="NCBI Taxonomy" id="1104324"/>
    <lineage>
        <taxon>Archaea</taxon>
        <taxon>Thermoproteota</taxon>
        <taxon>Thermoprotei</taxon>
        <taxon>Thermoproteales</taxon>
        <taxon>Thermoproteaceae</taxon>
        <taxon>Pyrobaculum</taxon>
    </lineage>
</organism>